<dbReference type="InterPro" id="IPR011008">
    <property type="entry name" value="Dimeric_a/b-barrel"/>
</dbReference>
<dbReference type="SUPFAM" id="SSF54909">
    <property type="entry name" value="Dimeric alpha+beta barrel"/>
    <property type="match status" value="1"/>
</dbReference>
<dbReference type="InterPro" id="IPR007138">
    <property type="entry name" value="ABM_dom"/>
</dbReference>
<comment type="caution">
    <text evidence="2">The sequence shown here is derived from an EMBL/GenBank/DDBJ whole genome shotgun (WGS) entry which is preliminary data.</text>
</comment>
<keyword evidence="3" id="KW-1185">Reference proteome</keyword>
<dbReference type="Proteomes" id="UP000317722">
    <property type="component" value="Unassembled WGS sequence"/>
</dbReference>
<dbReference type="AlphaFoldDB" id="A0A502CMS7"/>
<proteinExistence type="predicted"/>
<accession>A0A502CMS7</accession>
<gene>
    <name evidence="2" type="ORF">EAH86_19130</name>
</gene>
<evidence type="ECO:0000259" key="1">
    <source>
        <dbReference type="PROSITE" id="PS51725"/>
    </source>
</evidence>
<reference evidence="2 3" key="1">
    <citation type="journal article" date="2019" name="Environ. Microbiol.">
        <title>Species interactions and distinct microbial communities in high Arctic permafrost affected cryosols are associated with the CH4 and CO2 gas fluxes.</title>
        <authorList>
            <person name="Altshuler I."/>
            <person name="Hamel J."/>
            <person name="Turney S."/>
            <person name="Magnuson E."/>
            <person name="Levesque R."/>
            <person name="Greer C."/>
            <person name="Whyte L.G."/>
        </authorList>
    </citation>
    <scope>NUCLEOTIDE SEQUENCE [LARGE SCALE GENOMIC DNA]</scope>
    <source>
        <strain evidence="2 3">S9.3A</strain>
    </source>
</reference>
<dbReference type="RefSeq" id="WP_140743698.1">
    <property type="nucleotide sequence ID" value="NZ_RCZM01000007.1"/>
</dbReference>
<dbReference type="GO" id="GO:0004497">
    <property type="term" value="F:monooxygenase activity"/>
    <property type="evidence" value="ECO:0007669"/>
    <property type="project" value="UniProtKB-KW"/>
</dbReference>
<evidence type="ECO:0000313" key="2">
    <source>
        <dbReference type="EMBL" id="TPG13439.1"/>
    </source>
</evidence>
<keyword evidence="2" id="KW-0560">Oxidoreductase</keyword>
<name>A0A502CMS7_9MICO</name>
<evidence type="ECO:0000313" key="3">
    <source>
        <dbReference type="Proteomes" id="UP000317722"/>
    </source>
</evidence>
<sequence length="108" mass="12637">MADGDESTYVSVSHLRIAEEEAPGLIQAFRQRVHLVDSALGFQRLEVWQGSEPGEILMVSWWRDRECFKAYMRSPEHRTSHDRITPELRDHIKLERLQNITSYQVVAE</sequence>
<keyword evidence="2" id="KW-0503">Monooxygenase</keyword>
<protein>
    <submittedName>
        <fullName evidence="2">Antibiotic biosynthesis monooxygenase</fullName>
    </submittedName>
</protein>
<dbReference type="Gene3D" id="3.30.70.100">
    <property type="match status" value="1"/>
</dbReference>
<dbReference type="Pfam" id="PF03992">
    <property type="entry name" value="ABM"/>
    <property type="match status" value="1"/>
</dbReference>
<feature type="domain" description="ABM" evidence="1">
    <location>
        <begin position="9"/>
        <end position="96"/>
    </location>
</feature>
<organism evidence="2 3">
    <name type="scientific">Pedococcus bigeumensis</name>
    <dbReference type="NCBI Taxonomy" id="433644"/>
    <lineage>
        <taxon>Bacteria</taxon>
        <taxon>Bacillati</taxon>
        <taxon>Actinomycetota</taxon>
        <taxon>Actinomycetes</taxon>
        <taxon>Micrococcales</taxon>
        <taxon>Intrasporangiaceae</taxon>
        <taxon>Pedococcus</taxon>
    </lineage>
</organism>
<dbReference type="OrthoDB" id="5518003at2"/>
<dbReference type="EMBL" id="RCZM01000007">
    <property type="protein sequence ID" value="TPG13439.1"/>
    <property type="molecule type" value="Genomic_DNA"/>
</dbReference>
<dbReference type="PROSITE" id="PS51725">
    <property type="entry name" value="ABM"/>
    <property type="match status" value="1"/>
</dbReference>